<dbReference type="Gene3D" id="1.10.340.30">
    <property type="entry name" value="Hypothetical protein, domain 2"/>
    <property type="match status" value="1"/>
</dbReference>
<dbReference type="RefSeq" id="WP_163044131.1">
    <property type="nucleotide sequence ID" value="NZ_JAAAMJ010000007.1"/>
</dbReference>
<evidence type="ECO:0000256" key="4">
    <source>
        <dbReference type="ARBA" id="ARBA00023204"/>
    </source>
</evidence>
<sequence>MTISTDADVAAGLAALRGADPRLDAVIERAGNVPLRRREGGLSGLVAIIVGQQVSRASADAILARLAVEIAVHSAPAILAASDEAFRRAGMSRPKQQTLLAVARAIEDGSLDFARLEAAPAEAAIAELVAVRGIGPWTAECYLLFCSGHPDVFPAGDLALQVAIGQAYGLASRPSARDVAALAAAWSPHRSVAARLFWSYYAAVTRRDAVPIADAAA</sequence>
<dbReference type="Gene3D" id="1.10.1670.40">
    <property type="match status" value="1"/>
</dbReference>
<dbReference type="PANTHER" id="PTHR43003:SF13">
    <property type="entry name" value="DNA-3-METHYLADENINE GLYCOSYLASE 2"/>
    <property type="match status" value="1"/>
</dbReference>
<dbReference type="InterPro" id="IPR051912">
    <property type="entry name" value="Alkylbase_DNA_Glycosylase/TA"/>
</dbReference>
<dbReference type="GO" id="GO:0008725">
    <property type="term" value="F:DNA-3-methyladenine glycosylase activity"/>
    <property type="evidence" value="ECO:0007669"/>
    <property type="project" value="TreeGrafter"/>
</dbReference>
<evidence type="ECO:0000256" key="1">
    <source>
        <dbReference type="ARBA" id="ARBA00000086"/>
    </source>
</evidence>
<comment type="catalytic activity">
    <reaction evidence="1">
        <text>Hydrolysis of alkylated DNA, releasing 3-methyladenine, 3-methylguanine, 7-methylguanine and 7-methyladenine.</text>
        <dbReference type="EC" id="3.2.2.21"/>
    </reaction>
</comment>
<keyword evidence="7" id="KW-1185">Reference proteome</keyword>
<dbReference type="SUPFAM" id="SSF48150">
    <property type="entry name" value="DNA-glycosylase"/>
    <property type="match status" value="1"/>
</dbReference>
<dbReference type="GO" id="GO:0005737">
    <property type="term" value="C:cytoplasm"/>
    <property type="evidence" value="ECO:0007669"/>
    <property type="project" value="TreeGrafter"/>
</dbReference>
<evidence type="ECO:0000259" key="5">
    <source>
        <dbReference type="SMART" id="SM00478"/>
    </source>
</evidence>
<dbReference type="Pfam" id="PF00730">
    <property type="entry name" value="HhH-GPD"/>
    <property type="match status" value="1"/>
</dbReference>
<reference evidence="6 7" key="1">
    <citation type="submission" date="2020-01" db="EMBL/GenBank/DDBJ databases">
        <title>Genomes of bacteria type strains.</title>
        <authorList>
            <person name="Chen J."/>
            <person name="Zhu S."/>
            <person name="Chen J."/>
        </authorList>
    </citation>
    <scope>NUCLEOTIDE SEQUENCE [LARGE SCALE GENOMIC DNA]</scope>
    <source>
        <strain evidence="6 7">KCTC 52919</strain>
    </source>
</reference>
<evidence type="ECO:0000313" key="6">
    <source>
        <dbReference type="EMBL" id="NDV87393.1"/>
    </source>
</evidence>
<evidence type="ECO:0000313" key="7">
    <source>
        <dbReference type="Proteomes" id="UP000476332"/>
    </source>
</evidence>
<dbReference type="Proteomes" id="UP000476332">
    <property type="component" value="Unassembled WGS sequence"/>
</dbReference>
<dbReference type="PANTHER" id="PTHR43003">
    <property type="entry name" value="DNA-3-METHYLADENINE GLYCOSYLASE"/>
    <property type="match status" value="1"/>
</dbReference>
<gene>
    <name evidence="6" type="ORF">GTW51_11850</name>
</gene>
<dbReference type="GO" id="GO:0006307">
    <property type="term" value="P:DNA alkylation repair"/>
    <property type="evidence" value="ECO:0007669"/>
    <property type="project" value="TreeGrafter"/>
</dbReference>
<dbReference type="InterPro" id="IPR011257">
    <property type="entry name" value="DNA_glycosylase"/>
</dbReference>
<dbReference type="GO" id="GO:0032993">
    <property type="term" value="C:protein-DNA complex"/>
    <property type="evidence" value="ECO:0007669"/>
    <property type="project" value="TreeGrafter"/>
</dbReference>
<protein>
    <recommendedName>
        <fullName evidence="2">DNA-3-methyladenine glycosylase II</fullName>
        <ecNumber evidence="2">3.2.2.21</ecNumber>
    </recommendedName>
</protein>
<dbReference type="CDD" id="cd00056">
    <property type="entry name" value="ENDO3c"/>
    <property type="match status" value="1"/>
</dbReference>
<keyword evidence="3" id="KW-0227">DNA damage</keyword>
<keyword evidence="4" id="KW-0234">DNA repair</keyword>
<dbReference type="GO" id="GO:0006285">
    <property type="term" value="P:base-excision repair, AP site formation"/>
    <property type="evidence" value="ECO:0007669"/>
    <property type="project" value="TreeGrafter"/>
</dbReference>
<proteinExistence type="predicted"/>
<dbReference type="AlphaFoldDB" id="A0A6L9MHS2"/>
<evidence type="ECO:0000256" key="2">
    <source>
        <dbReference type="ARBA" id="ARBA00012000"/>
    </source>
</evidence>
<dbReference type="EC" id="3.2.2.21" evidence="2"/>
<accession>A0A6L9MHS2</accession>
<dbReference type="SMART" id="SM00478">
    <property type="entry name" value="ENDO3c"/>
    <property type="match status" value="1"/>
</dbReference>
<organism evidence="6 7">
    <name type="scientific">Aurantimonas aggregata</name>
    <dbReference type="NCBI Taxonomy" id="2047720"/>
    <lineage>
        <taxon>Bacteria</taxon>
        <taxon>Pseudomonadati</taxon>
        <taxon>Pseudomonadota</taxon>
        <taxon>Alphaproteobacteria</taxon>
        <taxon>Hyphomicrobiales</taxon>
        <taxon>Aurantimonadaceae</taxon>
        <taxon>Aurantimonas</taxon>
    </lineage>
</organism>
<feature type="domain" description="HhH-GPD" evidence="5">
    <location>
        <begin position="50"/>
        <end position="202"/>
    </location>
</feature>
<name>A0A6L9MHS2_9HYPH</name>
<dbReference type="InterPro" id="IPR003265">
    <property type="entry name" value="HhH-GPD_domain"/>
</dbReference>
<dbReference type="EMBL" id="JAAAMJ010000007">
    <property type="protein sequence ID" value="NDV87393.1"/>
    <property type="molecule type" value="Genomic_DNA"/>
</dbReference>
<dbReference type="GO" id="GO:0043916">
    <property type="term" value="F:DNA-7-methylguanine glycosylase activity"/>
    <property type="evidence" value="ECO:0007669"/>
    <property type="project" value="TreeGrafter"/>
</dbReference>
<comment type="caution">
    <text evidence="6">The sequence shown here is derived from an EMBL/GenBank/DDBJ whole genome shotgun (WGS) entry which is preliminary data.</text>
</comment>
<dbReference type="GO" id="GO:0032131">
    <property type="term" value="F:alkylated DNA binding"/>
    <property type="evidence" value="ECO:0007669"/>
    <property type="project" value="TreeGrafter"/>
</dbReference>
<evidence type="ECO:0000256" key="3">
    <source>
        <dbReference type="ARBA" id="ARBA00022763"/>
    </source>
</evidence>